<dbReference type="Proteomes" id="UP001595812">
    <property type="component" value="Unassembled WGS sequence"/>
</dbReference>
<sequence length="246" mass="26908">MRKIYTTFFSLLFCSAITAQEFLLFDNYDGATETVTSGAATVNDGIIIGLKDLDIVNNFFTQGFTEIYMFAGLDTENGTFDGAPMQTDLANQLELGIIDSNANTPANTYTGFINLSELFTNVADGTEVYGVNLKFQNANADGGNNETVELYIDLVDAELRGMTLGTPNAIANTFDVKYFNNSLNIANYQGSVNISAYDLNGRELVRTEATVSSNTQLQLDLPSQQIVILQVYTDLGIRKTLKVITQ</sequence>
<protein>
    <recommendedName>
        <fullName evidence="4">Secreted protein (Por secretion system target)</fullName>
    </recommendedName>
</protein>
<evidence type="ECO:0008006" key="4">
    <source>
        <dbReference type="Google" id="ProtNLM"/>
    </source>
</evidence>
<feature type="chain" id="PRO_5046241422" description="Secreted protein (Por secretion system target)" evidence="1">
    <location>
        <begin position="20"/>
        <end position="246"/>
    </location>
</feature>
<evidence type="ECO:0000256" key="1">
    <source>
        <dbReference type="SAM" id="SignalP"/>
    </source>
</evidence>
<organism evidence="2 3">
    <name type="scientific">Winogradskyella maritima</name>
    <dbReference type="NCBI Taxonomy" id="1517766"/>
    <lineage>
        <taxon>Bacteria</taxon>
        <taxon>Pseudomonadati</taxon>
        <taxon>Bacteroidota</taxon>
        <taxon>Flavobacteriia</taxon>
        <taxon>Flavobacteriales</taxon>
        <taxon>Flavobacteriaceae</taxon>
        <taxon>Winogradskyella</taxon>
    </lineage>
</organism>
<reference evidence="3" key="1">
    <citation type="journal article" date="2019" name="Int. J. Syst. Evol. Microbiol.">
        <title>The Global Catalogue of Microorganisms (GCM) 10K type strain sequencing project: providing services to taxonomists for standard genome sequencing and annotation.</title>
        <authorList>
            <consortium name="The Broad Institute Genomics Platform"/>
            <consortium name="The Broad Institute Genome Sequencing Center for Infectious Disease"/>
            <person name="Wu L."/>
            <person name="Ma J."/>
        </authorList>
    </citation>
    <scope>NUCLEOTIDE SEQUENCE [LARGE SCALE GENOMIC DNA]</scope>
    <source>
        <strain evidence="3">CECT 8979</strain>
    </source>
</reference>
<feature type="signal peptide" evidence="1">
    <location>
        <begin position="1"/>
        <end position="19"/>
    </location>
</feature>
<evidence type="ECO:0000313" key="2">
    <source>
        <dbReference type="EMBL" id="MFC3877800.1"/>
    </source>
</evidence>
<dbReference type="RefSeq" id="WP_386100908.1">
    <property type="nucleotide sequence ID" value="NZ_JBHSAT010000020.1"/>
</dbReference>
<dbReference type="EMBL" id="JBHSAT010000020">
    <property type="protein sequence ID" value="MFC3877800.1"/>
    <property type="molecule type" value="Genomic_DNA"/>
</dbReference>
<evidence type="ECO:0000313" key="3">
    <source>
        <dbReference type="Proteomes" id="UP001595812"/>
    </source>
</evidence>
<comment type="caution">
    <text evidence="2">The sequence shown here is derived from an EMBL/GenBank/DDBJ whole genome shotgun (WGS) entry which is preliminary data.</text>
</comment>
<proteinExistence type="predicted"/>
<accession>A0ABV8ALL3</accession>
<gene>
    <name evidence="2" type="ORF">ACFOSX_11245</name>
</gene>
<keyword evidence="1" id="KW-0732">Signal</keyword>
<name>A0ABV8ALL3_9FLAO</name>
<keyword evidence="3" id="KW-1185">Reference proteome</keyword>